<feature type="transmembrane region" description="Helical" evidence="2">
    <location>
        <begin position="274"/>
        <end position="294"/>
    </location>
</feature>
<sequence length="351" mass="37607">MTQTVRGGRRRLDASVPPEYDLPTREPRIESPKTARRVMWAVFGLWVIGFAGALTSIVDVNAPESILRPSAALLTMVFAVALTHRGGGHMRLWLPITAVLVVAAVVLETNLLLASAAAVSAVLSAVWAVMATRPADSVPEALREFGLMLVIALSGTAAVAAWNAPVNYQRFNLLVIAISLVLAISLVWNLGAGLHGLGRQNLAILAGIAAVVLLVLAYSSFVRSHGSDILVDTFSDTVTWMRTNFEGVPRPVEVFIGFPALIVGVSMRSKRREGWWVTVFAVTGTAVLSTSLVTPGAFPTYIALSTLYSAVLGLAVGLVARHYVLRQRSARAARAIEEIVRVEPPRFAALK</sequence>
<feature type="transmembrane region" description="Helical" evidence="2">
    <location>
        <begin position="171"/>
        <end position="190"/>
    </location>
</feature>
<keyword evidence="2" id="KW-1133">Transmembrane helix</keyword>
<evidence type="ECO:0000256" key="2">
    <source>
        <dbReference type="SAM" id="Phobius"/>
    </source>
</evidence>
<gene>
    <name evidence="3" type="ORF">NQV15_00490</name>
</gene>
<evidence type="ECO:0000313" key="4">
    <source>
        <dbReference type="Proteomes" id="UP001316184"/>
    </source>
</evidence>
<proteinExistence type="predicted"/>
<feature type="transmembrane region" description="Helical" evidence="2">
    <location>
        <begin position="300"/>
        <end position="324"/>
    </location>
</feature>
<keyword evidence="2" id="KW-0472">Membrane</keyword>
<dbReference type="EMBL" id="CP102173">
    <property type="protein sequence ID" value="UUP13824.1"/>
    <property type="molecule type" value="Genomic_DNA"/>
</dbReference>
<feature type="transmembrane region" description="Helical" evidence="2">
    <location>
        <begin position="145"/>
        <end position="165"/>
    </location>
</feature>
<organism evidence="3 4">
    <name type="scientific">Aeromicrobium wangtongii</name>
    <dbReference type="NCBI Taxonomy" id="2969247"/>
    <lineage>
        <taxon>Bacteria</taxon>
        <taxon>Bacillati</taxon>
        <taxon>Actinomycetota</taxon>
        <taxon>Actinomycetes</taxon>
        <taxon>Propionibacteriales</taxon>
        <taxon>Nocardioidaceae</taxon>
        <taxon>Aeromicrobium</taxon>
    </lineage>
</organism>
<name>A0ABY5M9M3_9ACTN</name>
<feature type="transmembrane region" description="Helical" evidence="2">
    <location>
        <begin position="38"/>
        <end position="60"/>
    </location>
</feature>
<feature type="transmembrane region" description="Helical" evidence="2">
    <location>
        <begin position="90"/>
        <end position="107"/>
    </location>
</feature>
<reference evidence="3 4" key="1">
    <citation type="submission" date="2022-08" db="EMBL/GenBank/DDBJ databases">
        <title>novel species in genus Aeromicrobium.</title>
        <authorList>
            <person name="Ye L."/>
        </authorList>
    </citation>
    <scope>NUCLEOTIDE SEQUENCE [LARGE SCALE GENOMIC DNA]</scope>
    <source>
        <strain evidence="4">zg-Y1379</strain>
    </source>
</reference>
<protein>
    <submittedName>
        <fullName evidence="3">Uncharacterized protein</fullName>
    </submittedName>
</protein>
<keyword evidence="2" id="KW-0812">Transmembrane</keyword>
<feature type="transmembrane region" description="Helical" evidence="2">
    <location>
        <begin position="202"/>
        <end position="221"/>
    </location>
</feature>
<accession>A0ABY5M9M3</accession>
<dbReference type="RefSeq" id="WP_232402734.1">
    <property type="nucleotide sequence ID" value="NZ_CP102173.1"/>
</dbReference>
<keyword evidence="4" id="KW-1185">Reference proteome</keyword>
<feature type="region of interest" description="Disordered" evidence="1">
    <location>
        <begin position="1"/>
        <end position="28"/>
    </location>
</feature>
<evidence type="ECO:0000256" key="1">
    <source>
        <dbReference type="SAM" id="MobiDB-lite"/>
    </source>
</evidence>
<dbReference type="Proteomes" id="UP001316184">
    <property type="component" value="Chromosome"/>
</dbReference>
<feature type="transmembrane region" description="Helical" evidence="2">
    <location>
        <begin position="113"/>
        <end position="133"/>
    </location>
</feature>
<evidence type="ECO:0000313" key="3">
    <source>
        <dbReference type="EMBL" id="UUP13824.1"/>
    </source>
</evidence>